<evidence type="ECO:0008006" key="3">
    <source>
        <dbReference type="Google" id="ProtNLM"/>
    </source>
</evidence>
<accession>A8LIN9</accession>
<keyword evidence="2" id="KW-1185">Reference proteome</keyword>
<proteinExistence type="predicted"/>
<dbReference type="eggNOG" id="COG3703">
    <property type="taxonomic scope" value="Bacteria"/>
</dbReference>
<dbReference type="Proteomes" id="UP000006833">
    <property type="component" value="Chromosome"/>
</dbReference>
<dbReference type="InterPro" id="IPR036568">
    <property type="entry name" value="GGCT-like_sf"/>
</dbReference>
<dbReference type="SUPFAM" id="SSF110857">
    <property type="entry name" value="Gamma-glutamyl cyclotransferase-like"/>
    <property type="match status" value="1"/>
</dbReference>
<evidence type="ECO:0000313" key="1">
    <source>
        <dbReference type="EMBL" id="ABV94480.1"/>
    </source>
</evidence>
<reference evidence="2" key="1">
    <citation type="journal article" date="2010" name="ISME J.">
        <title>The complete genome sequence of the algal symbiont Dinoroseobacter shibae: a hitchhiker's guide to life in the sea.</title>
        <authorList>
            <person name="Wagner-Dobler I."/>
            <person name="Ballhausen B."/>
            <person name="Berger M."/>
            <person name="Brinkhoff T."/>
            <person name="Buchholz I."/>
            <person name="Bunk B."/>
            <person name="Cypionka H."/>
            <person name="Daniel R."/>
            <person name="Drepper T."/>
            <person name="Gerdts G."/>
            <person name="Hahnke S."/>
            <person name="Han C."/>
            <person name="Jahn D."/>
            <person name="Kalhoefer D."/>
            <person name="Kiss H."/>
            <person name="Klenk H.P."/>
            <person name="Kyrpides N."/>
            <person name="Liebl W."/>
            <person name="Liesegang H."/>
            <person name="Meincke L."/>
            <person name="Pati A."/>
            <person name="Petersen J."/>
            <person name="Piekarski T."/>
            <person name="Pommerenke C."/>
            <person name="Pradella S."/>
            <person name="Pukall R."/>
            <person name="Rabus R."/>
            <person name="Stackebrandt E."/>
            <person name="Thole S."/>
            <person name="Thompson L."/>
            <person name="Tielen P."/>
            <person name="Tomasch J."/>
            <person name="von Jan M."/>
            <person name="Wanphrut N."/>
            <person name="Wichels A."/>
            <person name="Zech H."/>
            <person name="Simon M."/>
        </authorList>
    </citation>
    <scope>NUCLEOTIDE SEQUENCE [LARGE SCALE GENOMIC DNA]</scope>
    <source>
        <strain evidence="2">DSM 16493 / NCIMB 14021 / DFL 12</strain>
    </source>
</reference>
<dbReference type="RefSeq" id="WP_012179408.1">
    <property type="nucleotide sequence ID" value="NC_009952.1"/>
</dbReference>
<dbReference type="OrthoDB" id="5567366at2"/>
<dbReference type="CDD" id="cd06661">
    <property type="entry name" value="GGCT_like"/>
    <property type="match status" value="1"/>
</dbReference>
<dbReference type="Gene3D" id="3.10.490.10">
    <property type="entry name" value="Gamma-glutamyl cyclotransferase-like"/>
    <property type="match status" value="1"/>
</dbReference>
<dbReference type="AlphaFoldDB" id="A8LIN9"/>
<dbReference type="STRING" id="398580.Dshi_2747"/>
<name>A8LIN9_DINSH</name>
<dbReference type="EMBL" id="CP000830">
    <property type="protein sequence ID" value="ABV94480.1"/>
    <property type="molecule type" value="Genomic_DNA"/>
</dbReference>
<gene>
    <name evidence="1" type="ordered locus">Dshi_2747</name>
</gene>
<dbReference type="HOGENOM" id="CLU_088538_0_0_5"/>
<dbReference type="InterPro" id="IPR013024">
    <property type="entry name" value="GGCT-like"/>
</dbReference>
<organism evidence="1 2">
    <name type="scientific">Dinoroseobacter shibae (strain DSM 16493 / NCIMB 14021 / DFL 12)</name>
    <dbReference type="NCBI Taxonomy" id="398580"/>
    <lineage>
        <taxon>Bacteria</taxon>
        <taxon>Pseudomonadati</taxon>
        <taxon>Pseudomonadota</taxon>
        <taxon>Alphaproteobacteria</taxon>
        <taxon>Rhodobacterales</taxon>
        <taxon>Roseobacteraceae</taxon>
        <taxon>Dinoroseobacter</taxon>
    </lineage>
</organism>
<dbReference type="KEGG" id="dsh:Dshi_2747"/>
<protein>
    <recommendedName>
        <fullName evidence="3">Gamma-glutamylcyclotransferase AIG2-like domain-containing protein</fullName>
    </recommendedName>
</protein>
<evidence type="ECO:0000313" key="2">
    <source>
        <dbReference type="Proteomes" id="UP000006833"/>
    </source>
</evidence>
<sequence length="196" mass="21628">MTPPHFFGYGSLVHRGTHRYPVQGHARVRGWRRDWRHSRHREVAFLTVTRAPGSEIAGLVAAVPGADWAALDAREHAYDRVRLSGSEVRDADALALHLYEASAHHTTAPSLRHPILLSYLDTVIGGYLAEFGRAGAEAFFDTTDGWDAPILNDRAAPIYPRAQPLPARDRDLVDSALRSLFAQVQPPEALRPSAQG</sequence>